<organism evidence="1 2">
    <name type="scientific">Belnapia rosea</name>
    <dbReference type="NCBI Taxonomy" id="938405"/>
    <lineage>
        <taxon>Bacteria</taxon>
        <taxon>Pseudomonadati</taxon>
        <taxon>Pseudomonadota</taxon>
        <taxon>Alphaproteobacteria</taxon>
        <taxon>Acetobacterales</taxon>
        <taxon>Roseomonadaceae</taxon>
        <taxon>Belnapia</taxon>
    </lineage>
</organism>
<feature type="non-terminal residue" evidence="1">
    <location>
        <position position="57"/>
    </location>
</feature>
<dbReference type="AlphaFoldDB" id="A0A1G7BRS2"/>
<accession>A0A1G7BRS2</accession>
<dbReference type="Proteomes" id="UP000198925">
    <property type="component" value="Unassembled WGS sequence"/>
</dbReference>
<evidence type="ECO:0000313" key="2">
    <source>
        <dbReference type="Proteomes" id="UP000198925"/>
    </source>
</evidence>
<protein>
    <submittedName>
        <fullName evidence="1">Type IV secretion system protein VirB4</fullName>
    </submittedName>
</protein>
<keyword evidence="2" id="KW-1185">Reference proteome</keyword>
<name>A0A1G7BRS2_9PROT</name>
<proteinExistence type="predicted"/>
<reference evidence="1 2" key="1">
    <citation type="submission" date="2016-10" db="EMBL/GenBank/DDBJ databases">
        <authorList>
            <person name="de Groot N.N."/>
        </authorList>
    </citation>
    <scope>NUCLEOTIDE SEQUENCE [LARGE SCALE GENOMIC DNA]</scope>
    <source>
        <strain evidence="1 2">CPCC 100156</strain>
    </source>
</reference>
<sequence length="57" mass="6006">MFGKWSFASREAQPEAFVPYLGHASETSILDDSGTLHAVLAVEGLPWETAAASALNG</sequence>
<evidence type="ECO:0000313" key="1">
    <source>
        <dbReference type="EMBL" id="SDE29831.1"/>
    </source>
</evidence>
<dbReference type="EMBL" id="FMZX01000027">
    <property type="protein sequence ID" value="SDE29831.1"/>
    <property type="molecule type" value="Genomic_DNA"/>
</dbReference>
<gene>
    <name evidence="1" type="ORF">SAMN04487779_10271</name>
</gene>